<proteinExistence type="predicted"/>
<gene>
    <name evidence="1" type="ORF">CTOB1V02_LOCUS7754</name>
</gene>
<accession>A0A7R8WIT8</accession>
<dbReference type="AlphaFoldDB" id="A0A7R8WIT8"/>
<sequence length="308" mass="34839">MSSQCKVGEVHVDSAAYACIAEDIFRERHLSELPFGLLLGLRASKNRSKGSDDHREQSTVDVHVSFSIVQFVTLPRSYAFKPGSLRLDLDFIRQRSKTALTPYLTSTSTSDGNSSTGVQVIGWYLGQSCAAAEGTCSNAERRVHRELMATFLTPAAAQDDGELKNMFLLLKITMTQDSIDMSPRVTREDGTMDELLLTLDPPTIDLVKQTMFFRPSRGTRPAAKTGFFEECLKLYQKENSELCAKQEKELERVQAVRQEVIRLSGIVRHLQEEKEKSENILPLQRQQYETLRESRLFQRLLLSDKQAV</sequence>
<evidence type="ECO:0000313" key="1">
    <source>
        <dbReference type="EMBL" id="CAD7229889.1"/>
    </source>
</evidence>
<reference evidence="1" key="1">
    <citation type="submission" date="2020-11" db="EMBL/GenBank/DDBJ databases">
        <authorList>
            <person name="Tran Van P."/>
        </authorList>
    </citation>
    <scope>NUCLEOTIDE SEQUENCE</scope>
</reference>
<protein>
    <submittedName>
        <fullName evidence="1">Uncharacterized protein</fullName>
    </submittedName>
</protein>
<name>A0A7R8WIT8_9CRUS</name>
<dbReference type="EMBL" id="OB662343">
    <property type="protein sequence ID" value="CAD7229889.1"/>
    <property type="molecule type" value="Genomic_DNA"/>
</dbReference>
<organism evidence="1">
    <name type="scientific">Cyprideis torosa</name>
    <dbReference type="NCBI Taxonomy" id="163714"/>
    <lineage>
        <taxon>Eukaryota</taxon>
        <taxon>Metazoa</taxon>
        <taxon>Ecdysozoa</taxon>
        <taxon>Arthropoda</taxon>
        <taxon>Crustacea</taxon>
        <taxon>Oligostraca</taxon>
        <taxon>Ostracoda</taxon>
        <taxon>Podocopa</taxon>
        <taxon>Podocopida</taxon>
        <taxon>Cytherocopina</taxon>
        <taxon>Cytheroidea</taxon>
        <taxon>Cytherideidae</taxon>
        <taxon>Cyprideis</taxon>
    </lineage>
</organism>